<protein>
    <submittedName>
        <fullName evidence="2">Uncharacterized protein</fullName>
    </submittedName>
</protein>
<reference evidence="2 3" key="1">
    <citation type="submission" date="2019-03" db="EMBL/GenBank/DDBJ databases">
        <title>First draft genome of Liparis tanakae, snailfish: a comprehensive survey of snailfish specific genes.</title>
        <authorList>
            <person name="Kim W."/>
            <person name="Song I."/>
            <person name="Jeong J.-H."/>
            <person name="Kim D."/>
            <person name="Kim S."/>
            <person name="Ryu S."/>
            <person name="Song J.Y."/>
            <person name="Lee S.K."/>
        </authorList>
    </citation>
    <scope>NUCLEOTIDE SEQUENCE [LARGE SCALE GENOMIC DNA]</scope>
    <source>
        <tissue evidence="2">Muscle</tissue>
    </source>
</reference>
<proteinExistence type="predicted"/>
<evidence type="ECO:0000313" key="3">
    <source>
        <dbReference type="Proteomes" id="UP000314294"/>
    </source>
</evidence>
<comment type="caution">
    <text evidence="2">The sequence shown here is derived from an EMBL/GenBank/DDBJ whole genome shotgun (WGS) entry which is preliminary data.</text>
</comment>
<dbReference type="AlphaFoldDB" id="A0A4Z2FV39"/>
<name>A0A4Z2FV39_9TELE</name>
<organism evidence="2 3">
    <name type="scientific">Liparis tanakae</name>
    <name type="common">Tanaka's snailfish</name>
    <dbReference type="NCBI Taxonomy" id="230148"/>
    <lineage>
        <taxon>Eukaryota</taxon>
        <taxon>Metazoa</taxon>
        <taxon>Chordata</taxon>
        <taxon>Craniata</taxon>
        <taxon>Vertebrata</taxon>
        <taxon>Euteleostomi</taxon>
        <taxon>Actinopterygii</taxon>
        <taxon>Neopterygii</taxon>
        <taxon>Teleostei</taxon>
        <taxon>Neoteleostei</taxon>
        <taxon>Acanthomorphata</taxon>
        <taxon>Eupercaria</taxon>
        <taxon>Perciformes</taxon>
        <taxon>Cottioidei</taxon>
        <taxon>Cottales</taxon>
        <taxon>Liparidae</taxon>
        <taxon>Liparis</taxon>
    </lineage>
</organism>
<dbReference type="EMBL" id="SRLO01000867">
    <property type="protein sequence ID" value="TNN45098.1"/>
    <property type="molecule type" value="Genomic_DNA"/>
</dbReference>
<gene>
    <name evidence="2" type="ORF">EYF80_044712</name>
</gene>
<accession>A0A4Z2FV39</accession>
<feature type="region of interest" description="Disordered" evidence="1">
    <location>
        <begin position="67"/>
        <end position="90"/>
    </location>
</feature>
<evidence type="ECO:0000313" key="2">
    <source>
        <dbReference type="EMBL" id="TNN45098.1"/>
    </source>
</evidence>
<keyword evidence="3" id="KW-1185">Reference proteome</keyword>
<sequence length="90" mass="10086">MGRPSTSSPTRLPALRWAAKRTFISTSPPDRAGPAPRRATEEDVFAWRAMSAWRALGPLEPNRSPVVWEEEEEVEMERSEAREPNGVGEP</sequence>
<evidence type="ECO:0000256" key="1">
    <source>
        <dbReference type="SAM" id="MobiDB-lite"/>
    </source>
</evidence>
<dbReference type="Proteomes" id="UP000314294">
    <property type="component" value="Unassembled WGS sequence"/>
</dbReference>